<dbReference type="Pfam" id="PF00400">
    <property type="entry name" value="WD40"/>
    <property type="match status" value="2"/>
</dbReference>
<keyword evidence="3" id="KW-0175">Coiled coil</keyword>
<accession>A0A226EQR0</accession>
<evidence type="ECO:0000256" key="3">
    <source>
        <dbReference type="SAM" id="Coils"/>
    </source>
</evidence>
<feature type="coiled-coil region" evidence="3">
    <location>
        <begin position="137"/>
        <end position="178"/>
    </location>
</feature>
<evidence type="ECO:0000313" key="7">
    <source>
        <dbReference type="Proteomes" id="UP000198287"/>
    </source>
</evidence>
<dbReference type="InterPro" id="IPR036322">
    <property type="entry name" value="WD40_repeat_dom_sf"/>
</dbReference>
<dbReference type="GO" id="GO:0034274">
    <property type="term" value="C:Atg12-Atg5-Atg16 complex"/>
    <property type="evidence" value="ECO:0007669"/>
    <property type="project" value="TreeGrafter"/>
</dbReference>
<sequence>MPARQEWRGEFRTQILTRLYDRNKRENRGFTELFQHHERLFENWASIRQENLRLQMEQRGDRRPSSSGLTEEREKALEQKVMGLQEELTEMHRKRGENASQVLSLSAKLTDREAEISEEKEKMGQVQTQLAGCVAKAADLEDQMKFFQAKSQELEATNELLRDEHQALQLAYNSLEEKYLKNLKENSQLVQRYIEIKAQHADLMNQENENFVKKRQAKVQKELEDAAKEVKTVVEVEDASAVTLVPEATPSVPPLGLDYCLVPKTVSYIFDSTEGELYTVRWSPNGKHFLTGGADRKVKLWECTSNGPELRAALTGANASIMSVDFDNSANFMLASSSDYAIRVWTVDDHRLRHAFMLR</sequence>
<dbReference type="InterPro" id="IPR015943">
    <property type="entry name" value="WD40/YVTN_repeat-like_dom_sf"/>
</dbReference>
<dbReference type="GO" id="GO:0034045">
    <property type="term" value="C:phagophore assembly site membrane"/>
    <property type="evidence" value="ECO:0007669"/>
    <property type="project" value="TreeGrafter"/>
</dbReference>
<feature type="compositionally biased region" description="Basic and acidic residues" evidence="4">
    <location>
        <begin position="56"/>
        <end position="75"/>
    </location>
</feature>
<reference evidence="6 7" key="1">
    <citation type="submission" date="2015-12" db="EMBL/GenBank/DDBJ databases">
        <title>The genome of Folsomia candida.</title>
        <authorList>
            <person name="Faddeeva A."/>
            <person name="Derks M.F."/>
            <person name="Anvar Y."/>
            <person name="Smit S."/>
            <person name="Van Straalen N."/>
            <person name="Roelofs D."/>
        </authorList>
    </citation>
    <scope>NUCLEOTIDE SEQUENCE [LARGE SCALE GENOMIC DNA]</scope>
    <source>
        <strain evidence="6 7">VU population</strain>
        <tissue evidence="6">Whole body</tissue>
    </source>
</reference>
<dbReference type="AlphaFoldDB" id="A0A226EQR0"/>
<dbReference type="GO" id="GO:0043495">
    <property type="term" value="F:protein-membrane adaptor activity"/>
    <property type="evidence" value="ECO:0007669"/>
    <property type="project" value="TreeGrafter"/>
</dbReference>
<feature type="repeat" description="WD" evidence="2">
    <location>
        <begin position="314"/>
        <end position="355"/>
    </location>
</feature>
<dbReference type="InterPro" id="IPR013923">
    <property type="entry name" value="Autophagy-rel_prot_16_dom"/>
</dbReference>
<comment type="similarity">
    <text evidence="1">Belongs to the WD repeat ATG16 family.</text>
</comment>
<dbReference type="InterPro" id="IPR045160">
    <property type="entry name" value="ATG16"/>
</dbReference>
<dbReference type="PROSITE" id="PS50294">
    <property type="entry name" value="WD_REPEATS_REGION"/>
    <property type="match status" value="2"/>
</dbReference>
<feature type="repeat" description="WD" evidence="2">
    <location>
        <begin position="270"/>
        <end position="302"/>
    </location>
</feature>
<dbReference type="GO" id="GO:0000421">
    <property type="term" value="C:autophagosome membrane"/>
    <property type="evidence" value="ECO:0007669"/>
    <property type="project" value="TreeGrafter"/>
</dbReference>
<evidence type="ECO:0000256" key="2">
    <source>
        <dbReference type="PROSITE-ProRule" id="PRU00221"/>
    </source>
</evidence>
<protein>
    <submittedName>
        <fullName evidence="6">Autophagy-related protein 16</fullName>
    </submittedName>
</protein>
<keyword evidence="7" id="KW-1185">Reference proteome</keyword>
<keyword evidence="2" id="KW-0853">WD repeat</keyword>
<dbReference type="Gene3D" id="1.20.5.170">
    <property type="match status" value="1"/>
</dbReference>
<gene>
    <name evidence="6" type="ORF">Fcan01_04602</name>
</gene>
<dbReference type="SUPFAM" id="SSF50978">
    <property type="entry name" value="WD40 repeat-like"/>
    <property type="match status" value="1"/>
</dbReference>
<dbReference type="EMBL" id="LNIX01000002">
    <property type="protein sequence ID" value="OXA59965.1"/>
    <property type="molecule type" value="Genomic_DNA"/>
</dbReference>
<dbReference type="STRING" id="158441.A0A226EQR0"/>
<dbReference type="PANTHER" id="PTHR19878">
    <property type="entry name" value="AUTOPHAGY PROTEIN 16-LIKE"/>
    <property type="match status" value="1"/>
</dbReference>
<dbReference type="Pfam" id="PF08614">
    <property type="entry name" value="ATG16"/>
    <property type="match status" value="1"/>
</dbReference>
<name>A0A226EQR0_FOLCA</name>
<dbReference type="Proteomes" id="UP000198287">
    <property type="component" value="Unassembled WGS sequence"/>
</dbReference>
<dbReference type="PANTHER" id="PTHR19878:SF8">
    <property type="entry name" value="AUTOPHAGY-RELATED 16, ISOFORM F"/>
    <property type="match status" value="1"/>
</dbReference>
<dbReference type="Gene3D" id="2.130.10.10">
    <property type="entry name" value="YVTN repeat-like/Quinoprotein amine dehydrogenase"/>
    <property type="match status" value="1"/>
</dbReference>
<organism evidence="6 7">
    <name type="scientific">Folsomia candida</name>
    <name type="common">Springtail</name>
    <dbReference type="NCBI Taxonomy" id="158441"/>
    <lineage>
        <taxon>Eukaryota</taxon>
        <taxon>Metazoa</taxon>
        <taxon>Ecdysozoa</taxon>
        <taxon>Arthropoda</taxon>
        <taxon>Hexapoda</taxon>
        <taxon>Collembola</taxon>
        <taxon>Entomobryomorpha</taxon>
        <taxon>Isotomoidea</taxon>
        <taxon>Isotomidae</taxon>
        <taxon>Proisotominae</taxon>
        <taxon>Folsomia</taxon>
    </lineage>
</organism>
<evidence type="ECO:0000313" key="6">
    <source>
        <dbReference type="EMBL" id="OXA59965.1"/>
    </source>
</evidence>
<proteinExistence type="inferred from homology"/>
<dbReference type="InterPro" id="IPR001680">
    <property type="entry name" value="WD40_rpt"/>
</dbReference>
<dbReference type="OrthoDB" id="6262491at2759"/>
<feature type="region of interest" description="Disordered" evidence="4">
    <location>
        <begin position="55"/>
        <end position="75"/>
    </location>
</feature>
<dbReference type="PROSITE" id="PS50082">
    <property type="entry name" value="WD_REPEATS_2"/>
    <property type="match status" value="2"/>
</dbReference>
<dbReference type="GO" id="GO:0000045">
    <property type="term" value="P:autophagosome assembly"/>
    <property type="evidence" value="ECO:0007669"/>
    <property type="project" value="InterPro"/>
</dbReference>
<dbReference type="SMART" id="SM00320">
    <property type="entry name" value="WD40"/>
    <property type="match status" value="2"/>
</dbReference>
<comment type="caution">
    <text evidence="6">The sequence shown here is derived from an EMBL/GenBank/DDBJ whole genome shotgun (WGS) entry which is preliminary data.</text>
</comment>
<feature type="domain" description="Autophagy-related protein 16" evidence="5">
    <location>
        <begin position="14"/>
        <end position="205"/>
    </location>
</feature>
<evidence type="ECO:0000259" key="5">
    <source>
        <dbReference type="Pfam" id="PF08614"/>
    </source>
</evidence>
<dbReference type="OMA" id="YCFADLI"/>
<dbReference type="CDD" id="cd22887">
    <property type="entry name" value="Atg16_CCD"/>
    <property type="match status" value="1"/>
</dbReference>
<evidence type="ECO:0000256" key="1">
    <source>
        <dbReference type="ARBA" id="ARBA00009271"/>
    </source>
</evidence>
<evidence type="ECO:0000256" key="4">
    <source>
        <dbReference type="SAM" id="MobiDB-lite"/>
    </source>
</evidence>